<feature type="chain" id="PRO_5043493026" evidence="1">
    <location>
        <begin position="25"/>
        <end position="141"/>
    </location>
</feature>
<organism evidence="2">
    <name type="scientific">Telmatobacter sp. DSM 110680</name>
    <dbReference type="NCBI Taxonomy" id="3036704"/>
    <lineage>
        <taxon>Bacteria</taxon>
        <taxon>Pseudomonadati</taxon>
        <taxon>Acidobacteriota</taxon>
        <taxon>Terriglobia</taxon>
        <taxon>Terriglobales</taxon>
        <taxon>Acidobacteriaceae</taxon>
        <taxon>Telmatobacter</taxon>
    </lineage>
</organism>
<name>A0AAU7DDL4_9BACT</name>
<reference evidence="2" key="1">
    <citation type="submission" date="2023-03" db="EMBL/GenBank/DDBJ databases">
        <title>Edaphobacter sp.</title>
        <authorList>
            <person name="Huber K.J."/>
            <person name="Papendorf J."/>
            <person name="Pilke C."/>
            <person name="Bunk B."/>
            <person name="Sproeer C."/>
            <person name="Pester M."/>
        </authorList>
    </citation>
    <scope>NUCLEOTIDE SEQUENCE</scope>
    <source>
        <strain evidence="2">DSM 110680</strain>
    </source>
</reference>
<dbReference type="RefSeq" id="WP_348260647.1">
    <property type="nucleotide sequence ID" value="NZ_CP121196.1"/>
</dbReference>
<gene>
    <name evidence="2" type="ORF">P8935_12625</name>
</gene>
<evidence type="ECO:0000256" key="1">
    <source>
        <dbReference type="SAM" id="SignalP"/>
    </source>
</evidence>
<feature type="signal peptide" evidence="1">
    <location>
        <begin position="1"/>
        <end position="24"/>
    </location>
</feature>
<accession>A0AAU7DDL4</accession>
<keyword evidence="1" id="KW-0732">Signal</keyword>
<proteinExistence type="predicted"/>
<evidence type="ECO:0000313" key="2">
    <source>
        <dbReference type="EMBL" id="XBH15414.1"/>
    </source>
</evidence>
<dbReference type="AlphaFoldDB" id="A0AAU7DDL4"/>
<sequence>MNIRHRCRLLVVIATLMCATQLRALERDKPTESKHVRGPKGLEGWTLNGPLPDRPNEEFPFTLVLARNGRVVRKIEGSPFIWNWIFWSDGKQVAYESGPLHFSLQCTLADVKTGKEVASYDCFHGIPADAPDWLKTLEQPR</sequence>
<dbReference type="EMBL" id="CP121196">
    <property type="protein sequence ID" value="XBH15414.1"/>
    <property type="molecule type" value="Genomic_DNA"/>
</dbReference>
<protein>
    <submittedName>
        <fullName evidence="2">Uncharacterized protein</fullName>
    </submittedName>
</protein>